<name>A0AAW4XLL9_RHORH</name>
<dbReference type="InterPro" id="IPR009057">
    <property type="entry name" value="Homeodomain-like_sf"/>
</dbReference>
<keyword evidence="1" id="KW-0547">Nucleotide-binding</keyword>
<dbReference type="Gene3D" id="3.40.50.300">
    <property type="entry name" value="P-loop containing nucleotide triphosphate hydrolases"/>
    <property type="match status" value="1"/>
</dbReference>
<dbReference type="Gene3D" id="1.10.10.60">
    <property type="entry name" value="Homeodomain-like"/>
    <property type="match status" value="1"/>
</dbReference>
<dbReference type="InterPro" id="IPR002197">
    <property type="entry name" value="HTH_Fis"/>
</dbReference>
<reference evidence="6" key="1">
    <citation type="submission" date="2021-11" db="EMBL/GenBank/DDBJ databases">
        <title>Development of a sustainable strategy for remediation of hydrocarbon-contaminated territories based on the waste exchange concept.</title>
        <authorList>
            <person name="Elkin A."/>
        </authorList>
    </citation>
    <scope>NUCLEOTIDE SEQUENCE</scope>
    <source>
        <strain evidence="6">IEGM 757</strain>
    </source>
</reference>
<accession>A0AAW4XLL9</accession>
<evidence type="ECO:0000259" key="5">
    <source>
        <dbReference type="PROSITE" id="PS50045"/>
    </source>
</evidence>
<evidence type="ECO:0000256" key="2">
    <source>
        <dbReference type="ARBA" id="ARBA00022840"/>
    </source>
</evidence>
<proteinExistence type="predicted"/>
<feature type="domain" description="Sigma-54 factor interaction" evidence="5">
    <location>
        <begin position="454"/>
        <end position="512"/>
    </location>
</feature>
<dbReference type="SUPFAM" id="SSF52540">
    <property type="entry name" value="P-loop containing nucleoside triphosphate hydrolases"/>
    <property type="match status" value="1"/>
</dbReference>
<sequence length="591" mass="64017">MSTNSDWYGPTITSVLAEPAPLRPLSASSQVNESWRRSALCGVDRDERVPAPSRSLPANQPRLVETARPILDVLASAHNGAPVVIVLMSVDGRLVHVNSQDEWMLRRLNKLGLIVGANWSEETVGTTPLGLTLMTGAPATTAQGECFLRSLTELAGAGAPIVHPLTRRTHGVLGVLTLDDVDPRLLAGTAQLAAHAVERALEQRDCAAEQRLLTAYLQYARSDGVPVLAFSDGIEMANAAGRLMCVDDRSVLRRKAEEVVARTQEGMVTMTCADGQTLTATAHRCEHASAEGTIVRVRTQSLPRPASEPDHSASRSHWTDAFIGRSRAAEHVRFLAARTTPDTPMVLLTGEGGTGKFRLAQLIATQLRPEARTSEFDAGTPQQSSHDVVEAVCAQLAGGQDVVILRHAELLDISDLIRIVTQVKEAPTLRLLITWTTQAVATPIEAVPNVGAQVHIPPLRERPEDIVELVPFLIREIDANVTVAAPLMQALLRHDWPGNVSELTTLLRTIARPGEGELTLLDLPSSYLNAGRNLGRMEHIERLAIIRALQENAGNKLRAAQSLGIGRATLYRKLRTYRINLDEGALASPRV</sequence>
<evidence type="ECO:0000313" key="7">
    <source>
        <dbReference type="Proteomes" id="UP001198630"/>
    </source>
</evidence>
<evidence type="ECO:0000256" key="1">
    <source>
        <dbReference type="ARBA" id="ARBA00022741"/>
    </source>
</evidence>
<keyword evidence="2" id="KW-0067">ATP-binding</keyword>
<dbReference type="Gene3D" id="3.30.450.40">
    <property type="match status" value="1"/>
</dbReference>
<dbReference type="Pfam" id="PF02954">
    <property type="entry name" value="HTH_8"/>
    <property type="match status" value="1"/>
</dbReference>
<dbReference type="AlphaFoldDB" id="A0AAW4XLL9"/>
<dbReference type="InterPro" id="IPR058031">
    <property type="entry name" value="AAA_lid_NorR"/>
</dbReference>
<dbReference type="PRINTS" id="PR01590">
    <property type="entry name" value="HTHFIS"/>
</dbReference>
<dbReference type="Pfam" id="PF25601">
    <property type="entry name" value="AAA_lid_14"/>
    <property type="match status" value="1"/>
</dbReference>
<keyword evidence="3" id="KW-0805">Transcription regulation</keyword>
<protein>
    <recommendedName>
        <fullName evidence="5">Sigma-54 factor interaction domain-containing protein</fullName>
    </recommendedName>
</protein>
<dbReference type="EMBL" id="JAJNCO010000016">
    <property type="protein sequence ID" value="MCD2114109.1"/>
    <property type="molecule type" value="Genomic_DNA"/>
</dbReference>
<dbReference type="Gene3D" id="1.10.8.60">
    <property type="match status" value="1"/>
</dbReference>
<dbReference type="InterPro" id="IPR029016">
    <property type="entry name" value="GAF-like_dom_sf"/>
</dbReference>
<dbReference type="GO" id="GO:0005524">
    <property type="term" value="F:ATP binding"/>
    <property type="evidence" value="ECO:0007669"/>
    <property type="project" value="UniProtKB-KW"/>
</dbReference>
<comment type="caution">
    <text evidence="6">The sequence shown here is derived from an EMBL/GenBank/DDBJ whole genome shotgun (WGS) entry which is preliminary data.</text>
</comment>
<organism evidence="6 7">
    <name type="scientific">Rhodococcus rhodochrous</name>
    <dbReference type="NCBI Taxonomy" id="1829"/>
    <lineage>
        <taxon>Bacteria</taxon>
        <taxon>Bacillati</taxon>
        <taxon>Actinomycetota</taxon>
        <taxon>Actinomycetes</taxon>
        <taxon>Mycobacteriales</taxon>
        <taxon>Nocardiaceae</taxon>
        <taxon>Rhodococcus</taxon>
    </lineage>
</organism>
<dbReference type="GO" id="GO:0006355">
    <property type="term" value="P:regulation of DNA-templated transcription"/>
    <property type="evidence" value="ECO:0007669"/>
    <property type="project" value="InterPro"/>
</dbReference>
<dbReference type="InterPro" id="IPR027417">
    <property type="entry name" value="P-loop_NTPase"/>
</dbReference>
<dbReference type="PROSITE" id="PS50045">
    <property type="entry name" value="SIGMA54_INTERACT_4"/>
    <property type="match status" value="1"/>
</dbReference>
<dbReference type="InterPro" id="IPR002078">
    <property type="entry name" value="Sigma_54_int"/>
</dbReference>
<dbReference type="RefSeq" id="WP_230792209.1">
    <property type="nucleotide sequence ID" value="NZ_JAJNCO010000016.1"/>
</dbReference>
<evidence type="ECO:0000256" key="3">
    <source>
        <dbReference type="ARBA" id="ARBA00023015"/>
    </source>
</evidence>
<keyword evidence="4" id="KW-0804">Transcription</keyword>
<dbReference type="SUPFAM" id="SSF46689">
    <property type="entry name" value="Homeodomain-like"/>
    <property type="match status" value="1"/>
</dbReference>
<evidence type="ECO:0000256" key="4">
    <source>
        <dbReference type="ARBA" id="ARBA00023163"/>
    </source>
</evidence>
<dbReference type="Proteomes" id="UP001198630">
    <property type="component" value="Unassembled WGS sequence"/>
</dbReference>
<evidence type="ECO:0000313" key="6">
    <source>
        <dbReference type="EMBL" id="MCD2114109.1"/>
    </source>
</evidence>
<gene>
    <name evidence="6" type="ORF">LQ384_23625</name>
</gene>
<dbReference type="PANTHER" id="PTHR32071">
    <property type="entry name" value="TRANSCRIPTIONAL REGULATORY PROTEIN"/>
    <property type="match status" value="1"/>
</dbReference>
<dbReference type="GO" id="GO:0043565">
    <property type="term" value="F:sequence-specific DNA binding"/>
    <property type="evidence" value="ECO:0007669"/>
    <property type="project" value="InterPro"/>
</dbReference>